<comment type="caution">
    <text evidence="1">The sequence shown here is derived from an EMBL/GenBank/DDBJ whole genome shotgun (WGS) entry which is preliminary data.</text>
</comment>
<sequence>MPASLSARRARFRAVLQGPDCRHPASVFDPLSARIAEDLGFELGMVAGSTASLAVLGAPDLVVLTLSELAEQVRRMARASALPLLVDADHGYGNALSVMRTVQELEGAGAAGLTIEDTALPAPFGGQGGAALLPLEEGLGKLRAAMAARQDPSLVIAARTGAFALEPEAAALARVRAYSEAGADAVFLTGITRLEPLRAVRDATALPVLGFFGALDAAALGALGVRVALQGHQPMLAAIGAVRDTLAALRAGTPPPR</sequence>
<dbReference type="CDD" id="cd00377">
    <property type="entry name" value="ICL_PEPM"/>
    <property type="match status" value="1"/>
</dbReference>
<dbReference type="Pfam" id="PF13714">
    <property type="entry name" value="PEP_mutase"/>
    <property type="match status" value="1"/>
</dbReference>
<dbReference type="EMBL" id="JALBUU010000004">
    <property type="protein sequence ID" value="MCI0752222.1"/>
    <property type="molecule type" value="Genomic_DNA"/>
</dbReference>
<dbReference type="SUPFAM" id="SSF51621">
    <property type="entry name" value="Phosphoenolpyruvate/pyruvate domain"/>
    <property type="match status" value="1"/>
</dbReference>
<dbReference type="Proteomes" id="UP001201985">
    <property type="component" value="Unassembled WGS sequence"/>
</dbReference>
<dbReference type="PANTHER" id="PTHR42905:SF3">
    <property type="entry name" value="OXALOACETATE DECARBOXYLASE"/>
    <property type="match status" value="1"/>
</dbReference>
<keyword evidence="1" id="KW-0456">Lyase</keyword>
<dbReference type="InterPro" id="IPR039556">
    <property type="entry name" value="ICL/PEPM"/>
</dbReference>
<dbReference type="InterPro" id="IPR040442">
    <property type="entry name" value="Pyrv_kinase-like_dom_sf"/>
</dbReference>
<name>A0ABS9VZ86_9PROT</name>
<dbReference type="Gene3D" id="3.20.20.60">
    <property type="entry name" value="Phosphoenolpyruvate-binding domains"/>
    <property type="match status" value="1"/>
</dbReference>
<evidence type="ECO:0000313" key="1">
    <source>
        <dbReference type="EMBL" id="MCI0752222.1"/>
    </source>
</evidence>
<reference evidence="1 2" key="1">
    <citation type="submission" date="2022-03" db="EMBL/GenBank/DDBJ databases">
        <title>Complete genome analysis of Roseomonas KG 17.1 : a prolific producer of plant growth promoters.</title>
        <authorList>
            <person name="Saadouli I."/>
            <person name="Najjari A."/>
            <person name="Mosbah A."/>
            <person name="Ouzari H.I."/>
        </authorList>
    </citation>
    <scope>NUCLEOTIDE SEQUENCE [LARGE SCALE GENOMIC DNA]</scope>
    <source>
        <strain evidence="1 2">KG17-1</strain>
    </source>
</reference>
<dbReference type="PANTHER" id="PTHR42905">
    <property type="entry name" value="PHOSPHOENOLPYRUVATE CARBOXYLASE"/>
    <property type="match status" value="1"/>
</dbReference>
<gene>
    <name evidence="1" type="ORF">MON41_00410</name>
</gene>
<dbReference type="GO" id="GO:0016829">
    <property type="term" value="F:lyase activity"/>
    <property type="evidence" value="ECO:0007669"/>
    <property type="project" value="UniProtKB-KW"/>
</dbReference>
<dbReference type="RefSeq" id="WP_120008376.1">
    <property type="nucleotide sequence ID" value="NZ_JALBUU010000004.1"/>
</dbReference>
<protein>
    <submittedName>
        <fullName evidence="1">Isocitrate lyase/PEP mutase family protein</fullName>
    </submittedName>
</protein>
<dbReference type="InterPro" id="IPR015813">
    <property type="entry name" value="Pyrv/PenolPyrv_kinase-like_dom"/>
</dbReference>
<proteinExistence type="predicted"/>
<keyword evidence="2" id="KW-1185">Reference proteome</keyword>
<evidence type="ECO:0000313" key="2">
    <source>
        <dbReference type="Proteomes" id="UP001201985"/>
    </source>
</evidence>
<organism evidence="1 2">
    <name type="scientific">Teichococcus vastitatis</name>
    <dbReference type="NCBI Taxonomy" id="2307076"/>
    <lineage>
        <taxon>Bacteria</taxon>
        <taxon>Pseudomonadati</taxon>
        <taxon>Pseudomonadota</taxon>
        <taxon>Alphaproteobacteria</taxon>
        <taxon>Acetobacterales</taxon>
        <taxon>Roseomonadaceae</taxon>
        <taxon>Roseomonas</taxon>
    </lineage>
</organism>
<accession>A0ABS9VZ86</accession>